<accession>A0ABT2A8L8</accession>
<keyword evidence="3" id="KW-1185">Reference proteome</keyword>
<dbReference type="EMBL" id="JANUGX010000014">
    <property type="protein sequence ID" value="MCS0590145.1"/>
    <property type="molecule type" value="Genomic_DNA"/>
</dbReference>
<evidence type="ECO:0000256" key="1">
    <source>
        <dbReference type="SAM" id="MobiDB-lite"/>
    </source>
</evidence>
<feature type="region of interest" description="Disordered" evidence="1">
    <location>
        <begin position="73"/>
        <end position="109"/>
    </location>
</feature>
<comment type="caution">
    <text evidence="2">The sequence shown here is derived from an EMBL/GenBank/DDBJ whole genome shotgun (WGS) entry which is preliminary data.</text>
</comment>
<evidence type="ECO:0000313" key="3">
    <source>
        <dbReference type="Proteomes" id="UP001205560"/>
    </source>
</evidence>
<organism evidence="2 3">
    <name type="scientific">Massilia norwichensis</name>
    <dbReference type="NCBI Taxonomy" id="1442366"/>
    <lineage>
        <taxon>Bacteria</taxon>
        <taxon>Pseudomonadati</taxon>
        <taxon>Pseudomonadota</taxon>
        <taxon>Betaproteobacteria</taxon>
        <taxon>Burkholderiales</taxon>
        <taxon>Oxalobacteraceae</taxon>
        <taxon>Telluria group</taxon>
        <taxon>Massilia</taxon>
    </lineage>
</organism>
<sequence>MQLKDIGRFDNVSLTAVPGGAANCTLSSNALNANGCGGGAHIGSGLCFSGQHDALSDFSSLLGGLALLGATARRRQPKRQSQLGFPPSRERRSKKIRPARLPGQGVFTS</sequence>
<reference evidence="2 3" key="1">
    <citation type="submission" date="2022-08" db="EMBL/GenBank/DDBJ databases">
        <title>Reclassification of Massilia species as members of the genera Telluria, Duganella, Pseudoduganella, Mokoshia gen. nov. and Zemynaea gen. nov. using orthogonal and non-orthogonal genome-based approaches.</title>
        <authorList>
            <person name="Bowman J.P."/>
        </authorList>
    </citation>
    <scope>NUCLEOTIDE SEQUENCE [LARGE SCALE GENOMIC DNA]</scope>
    <source>
        <strain evidence="2 3">LMG 28164</strain>
    </source>
</reference>
<dbReference type="RefSeq" id="WP_258845918.1">
    <property type="nucleotide sequence ID" value="NZ_JANUGX010000014.1"/>
</dbReference>
<protein>
    <submittedName>
        <fullName evidence="2">Uncharacterized protein</fullName>
    </submittedName>
</protein>
<name>A0ABT2A8L8_9BURK</name>
<proteinExistence type="predicted"/>
<evidence type="ECO:0000313" key="2">
    <source>
        <dbReference type="EMBL" id="MCS0590145.1"/>
    </source>
</evidence>
<gene>
    <name evidence="2" type="ORF">NX782_13140</name>
</gene>
<dbReference type="Proteomes" id="UP001205560">
    <property type="component" value="Unassembled WGS sequence"/>
</dbReference>